<comment type="caution">
    <text evidence="1">The sequence shown here is derived from an EMBL/GenBank/DDBJ whole genome shotgun (WGS) entry which is preliminary data.</text>
</comment>
<organism evidence="1 2">
    <name type="scientific">Caerostris extrusa</name>
    <name type="common">Bark spider</name>
    <name type="synonym">Caerostris bankana</name>
    <dbReference type="NCBI Taxonomy" id="172846"/>
    <lineage>
        <taxon>Eukaryota</taxon>
        <taxon>Metazoa</taxon>
        <taxon>Ecdysozoa</taxon>
        <taxon>Arthropoda</taxon>
        <taxon>Chelicerata</taxon>
        <taxon>Arachnida</taxon>
        <taxon>Araneae</taxon>
        <taxon>Araneomorphae</taxon>
        <taxon>Entelegynae</taxon>
        <taxon>Araneoidea</taxon>
        <taxon>Araneidae</taxon>
        <taxon>Caerostris</taxon>
    </lineage>
</organism>
<dbReference type="EMBL" id="BPLR01013090">
    <property type="protein sequence ID" value="GIY58697.1"/>
    <property type="molecule type" value="Genomic_DNA"/>
</dbReference>
<dbReference type="AlphaFoldDB" id="A0AAV4ULJ1"/>
<keyword evidence="2" id="KW-1185">Reference proteome</keyword>
<name>A0AAV4ULJ1_CAEEX</name>
<reference evidence="1 2" key="1">
    <citation type="submission" date="2021-06" db="EMBL/GenBank/DDBJ databases">
        <title>Caerostris extrusa draft genome.</title>
        <authorList>
            <person name="Kono N."/>
            <person name="Arakawa K."/>
        </authorList>
    </citation>
    <scope>NUCLEOTIDE SEQUENCE [LARGE SCALE GENOMIC DNA]</scope>
</reference>
<evidence type="ECO:0000313" key="2">
    <source>
        <dbReference type="Proteomes" id="UP001054945"/>
    </source>
</evidence>
<proteinExistence type="predicted"/>
<sequence>MDFCTGLHSERAVPKPVRQTTEEVEHLPNQEQKPSRPMRFALRLARCFCLVCMFENSRGISFGRDKIPT</sequence>
<protein>
    <submittedName>
        <fullName evidence="1">Uncharacterized protein</fullName>
    </submittedName>
</protein>
<evidence type="ECO:0000313" key="1">
    <source>
        <dbReference type="EMBL" id="GIY58697.1"/>
    </source>
</evidence>
<dbReference type="Proteomes" id="UP001054945">
    <property type="component" value="Unassembled WGS sequence"/>
</dbReference>
<gene>
    <name evidence="1" type="ORF">CEXT_619331</name>
</gene>
<accession>A0AAV4ULJ1</accession>